<dbReference type="EMBL" id="GBXM01040113">
    <property type="protein sequence ID" value="JAH68464.1"/>
    <property type="molecule type" value="Transcribed_RNA"/>
</dbReference>
<accession>A0A0E9URG4</accession>
<name>A0A0E9URG4_ANGAN</name>
<proteinExistence type="predicted"/>
<sequence length="43" mass="5038">MALHFRHRLHLDRGFSLFLKSYGKGYVRRVAGLHFKATSHPQT</sequence>
<reference evidence="1" key="2">
    <citation type="journal article" date="2015" name="Fish Shellfish Immunol.">
        <title>Early steps in the European eel (Anguilla anguilla)-Vibrio vulnificus interaction in the gills: Role of the RtxA13 toxin.</title>
        <authorList>
            <person name="Callol A."/>
            <person name="Pajuelo D."/>
            <person name="Ebbesson L."/>
            <person name="Teles M."/>
            <person name="MacKenzie S."/>
            <person name="Amaro C."/>
        </authorList>
    </citation>
    <scope>NUCLEOTIDE SEQUENCE</scope>
</reference>
<organism evidence="1">
    <name type="scientific">Anguilla anguilla</name>
    <name type="common">European freshwater eel</name>
    <name type="synonym">Muraena anguilla</name>
    <dbReference type="NCBI Taxonomy" id="7936"/>
    <lineage>
        <taxon>Eukaryota</taxon>
        <taxon>Metazoa</taxon>
        <taxon>Chordata</taxon>
        <taxon>Craniata</taxon>
        <taxon>Vertebrata</taxon>
        <taxon>Euteleostomi</taxon>
        <taxon>Actinopterygii</taxon>
        <taxon>Neopterygii</taxon>
        <taxon>Teleostei</taxon>
        <taxon>Anguilliformes</taxon>
        <taxon>Anguillidae</taxon>
        <taxon>Anguilla</taxon>
    </lineage>
</organism>
<dbReference type="AlphaFoldDB" id="A0A0E9URG4"/>
<evidence type="ECO:0000313" key="1">
    <source>
        <dbReference type="EMBL" id="JAH68464.1"/>
    </source>
</evidence>
<protein>
    <submittedName>
        <fullName evidence="1">Uncharacterized protein</fullName>
    </submittedName>
</protein>
<reference evidence="1" key="1">
    <citation type="submission" date="2014-11" db="EMBL/GenBank/DDBJ databases">
        <authorList>
            <person name="Amaro Gonzalez C."/>
        </authorList>
    </citation>
    <scope>NUCLEOTIDE SEQUENCE</scope>
</reference>